<reference evidence="13 14" key="1">
    <citation type="submission" date="2018-02" db="EMBL/GenBank/DDBJ databases">
        <title>Genomic Encyclopedia of Archaeal and Bacterial Type Strains, Phase II (KMG-II): from individual species to whole genera.</title>
        <authorList>
            <person name="Goeker M."/>
        </authorList>
    </citation>
    <scope>NUCLEOTIDE SEQUENCE [LARGE SCALE GENOMIC DNA]</scope>
    <source>
        <strain evidence="13 14">YU 961-1</strain>
    </source>
</reference>
<dbReference type="SUPFAM" id="SSF47384">
    <property type="entry name" value="Homodimeric domain of signal transducing histidine kinase"/>
    <property type="match status" value="1"/>
</dbReference>
<dbReference type="SMART" id="SM00387">
    <property type="entry name" value="HATPase_c"/>
    <property type="match status" value="1"/>
</dbReference>
<dbReference type="InterPro" id="IPR035965">
    <property type="entry name" value="PAS-like_dom_sf"/>
</dbReference>
<evidence type="ECO:0000259" key="12">
    <source>
        <dbReference type="PROSITE" id="PS50112"/>
    </source>
</evidence>
<feature type="coiled-coil region" evidence="10">
    <location>
        <begin position="453"/>
        <end position="480"/>
    </location>
</feature>
<keyword evidence="14" id="KW-1185">Reference proteome</keyword>
<evidence type="ECO:0000256" key="8">
    <source>
        <dbReference type="ARBA" id="ARBA00023136"/>
    </source>
</evidence>
<dbReference type="GO" id="GO:0005886">
    <property type="term" value="C:plasma membrane"/>
    <property type="evidence" value="ECO:0007669"/>
    <property type="project" value="UniProtKB-SubCell"/>
</dbReference>
<comment type="subcellular location">
    <subcellularLocation>
        <location evidence="2">Cell membrane</location>
    </subcellularLocation>
</comment>
<evidence type="ECO:0000256" key="10">
    <source>
        <dbReference type="SAM" id="Coils"/>
    </source>
</evidence>
<sequence length="703" mass="75843">MSVAIGGTWGRLPGGVEATARLAALHEYGVLDAPADDELTAVVRTAAAVAGVPTASLNLLDEHRQCQLTTVGFDGADSPRRDSMCDVVVAERRVVHVGDARQDARFADNPWVTGVLADVRLYVSVPLITPEGHVLGTLCVFDSEPGELSAAQLATLQDLAGVVLALFERRRQARQNAELAAEALRQRKLAEAYARELRVRQEFIEAVNEAIEIAIVACDENGHLTLFNRAAREWHGLEPDTSLDPVQWSRQYGLYAADGVTPLAQDQVPLFRALNEGHVENVEMVIRGDEHHPAMRVLCTGRAMRAADGTLLGAVVAMSDVTAERTQRRALAEREQLLTTILETAPDAFVVTDSAGAITAWNPAAESMFGWTEAQAYGRTLGELIIPGHVADARLRDLTRRAATGEPRRAGEHVQVPAHRRDGTELLVELSLAEFTWRGEKRFHAFLRDVTEREAARERLALANSELAAANDELDRFTAIVAHDLKSPLTAIVGYADVLAETVGAGAEGIEVKAVGAITRAASRMGTMIDDLLAYAHACHEPLRLEPVDLGAVVDDLAGEARAGAAGEVVITHDPLPVPSAHPTLLRLVLANLVGNAVKYVAPGVTPRVHVGAEWADGEVTIRVTDNGIGIDPNSRERVFAMFHRERTPESYQGTGIGLSTCRRVVERHGGRIWIEPGRRAGTSICFTLPCETAPGLARRTAS</sequence>
<feature type="domain" description="Histidine kinase" evidence="11">
    <location>
        <begin position="480"/>
        <end position="693"/>
    </location>
</feature>
<dbReference type="Gene3D" id="3.30.565.10">
    <property type="entry name" value="Histidine kinase-like ATPase, C-terminal domain"/>
    <property type="match status" value="1"/>
</dbReference>
<dbReference type="PROSITE" id="PS50109">
    <property type="entry name" value="HIS_KIN"/>
    <property type="match status" value="1"/>
</dbReference>
<dbReference type="Gene3D" id="3.30.450.20">
    <property type="entry name" value="PAS domain"/>
    <property type="match status" value="2"/>
</dbReference>
<dbReference type="CDD" id="cd00082">
    <property type="entry name" value="HisKA"/>
    <property type="match status" value="1"/>
</dbReference>
<dbReference type="SUPFAM" id="SSF55781">
    <property type="entry name" value="GAF domain-like"/>
    <property type="match status" value="1"/>
</dbReference>
<dbReference type="NCBIfam" id="TIGR00229">
    <property type="entry name" value="sensory_box"/>
    <property type="match status" value="1"/>
</dbReference>
<dbReference type="Gene3D" id="1.10.287.130">
    <property type="match status" value="1"/>
</dbReference>
<dbReference type="GO" id="GO:0000156">
    <property type="term" value="F:phosphorelay response regulator activity"/>
    <property type="evidence" value="ECO:0007669"/>
    <property type="project" value="TreeGrafter"/>
</dbReference>
<evidence type="ECO:0000256" key="9">
    <source>
        <dbReference type="ARBA" id="ARBA00039401"/>
    </source>
</evidence>
<dbReference type="SMART" id="SM00388">
    <property type="entry name" value="HisKA"/>
    <property type="match status" value="1"/>
</dbReference>
<dbReference type="Pfam" id="PF13426">
    <property type="entry name" value="PAS_9"/>
    <property type="match status" value="1"/>
</dbReference>
<gene>
    <name evidence="13" type="ORF">CLV40_13739</name>
</gene>
<comment type="catalytic activity">
    <reaction evidence="1">
        <text>ATP + protein L-histidine = ADP + protein N-phospho-L-histidine.</text>
        <dbReference type="EC" id="2.7.13.3"/>
    </reaction>
</comment>
<dbReference type="Pfam" id="PF02518">
    <property type="entry name" value="HATPase_c"/>
    <property type="match status" value="1"/>
</dbReference>
<keyword evidence="5" id="KW-0808">Transferase</keyword>
<keyword evidence="8" id="KW-0472">Membrane</keyword>
<evidence type="ECO:0000259" key="11">
    <source>
        <dbReference type="PROSITE" id="PS50109"/>
    </source>
</evidence>
<dbReference type="InterPro" id="IPR029016">
    <property type="entry name" value="GAF-like_dom_sf"/>
</dbReference>
<dbReference type="SMART" id="SM00091">
    <property type="entry name" value="PAS"/>
    <property type="match status" value="2"/>
</dbReference>
<dbReference type="InterPro" id="IPR003594">
    <property type="entry name" value="HATPase_dom"/>
</dbReference>
<dbReference type="Pfam" id="PF00989">
    <property type="entry name" value="PAS"/>
    <property type="match status" value="1"/>
</dbReference>
<name>A0A2S6GC66_9PSEU</name>
<dbReference type="PANTHER" id="PTHR42878">
    <property type="entry name" value="TWO-COMPONENT HISTIDINE KINASE"/>
    <property type="match status" value="1"/>
</dbReference>
<feature type="domain" description="PAS" evidence="12">
    <location>
        <begin position="334"/>
        <end position="387"/>
    </location>
</feature>
<dbReference type="InterPro" id="IPR036890">
    <property type="entry name" value="HATPase_C_sf"/>
</dbReference>
<dbReference type="SMART" id="SM00065">
    <property type="entry name" value="GAF"/>
    <property type="match status" value="1"/>
</dbReference>
<dbReference type="EC" id="2.7.13.3" evidence="3"/>
<protein>
    <recommendedName>
        <fullName evidence="9">Sensor-like histidine kinase SenX3</fullName>
        <ecNumber evidence="3">2.7.13.3</ecNumber>
    </recommendedName>
</protein>
<evidence type="ECO:0000256" key="7">
    <source>
        <dbReference type="ARBA" id="ARBA00023012"/>
    </source>
</evidence>
<evidence type="ECO:0000256" key="5">
    <source>
        <dbReference type="ARBA" id="ARBA00022679"/>
    </source>
</evidence>
<comment type="caution">
    <text evidence="13">The sequence shown here is derived from an EMBL/GenBank/DDBJ whole genome shotgun (WGS) entry which is preliminary data.</text>
</comment>
<keyword evidence="4" id="KW-0597">Phosphoprotein</keyword>
<dbReference type="InterPro" id="IPR000014">
    <property type="entry name" value="PAS"/>
</dbReference>
<dbReference type="SUPFAM" id="SSF55874">
    <property type="entry name" value="ATPase domain of HSP90 chaperone/DNA topoisomerase II/histidine kinase"/>
    <property type="match status" value="1"/>
</dbReference>
<dbReference type="SUPFAM" id="SSF55785">
    <property type="entry name" value="PYP-like sensor domain (PAS domain)"/>
    <property type="match status" value="2"/>
</dbReference>
<dbReference type="InterPro" id="IPR003018">
    <property type="entry name" value="GAF"/>
</dbReference>
<evidence type="ECO:0000313" key="13">
    <source>
        <dbReference type="EMBL" id="PPK62069.1"/>
    </source>
</evidence>
<dbReference type="GO" id="GO:0000155">
    <property type="term" value="F:phosphorelay sensor kinase activity"/>
    <property type="evidence" value="ECO:0007669"/>
    <property type="project" value="InterPro"/>
</dbReference>
<dbReference type="InterPro" id="IPR004358">
    <property type="entry name" value="Sig_transdc_His_kin-like_C"/>
</dbReference>
<proteinExistence type="predicted"/>
<dbReference type="GO" id="GO:0007234">
    <property type="term" value="P:osmosensory signaling via phosphorelay pathway"/>
    <property type="evidence" value="ECO:0007669"/>
    <property type="project" value="TreeGrafter"/>
</dbReference>
<evidence type="ECO:0000256" key="3">
    <source>
        <dbReference type="ARBA" id="ARBA00012438"/>
    </source>
</evidence>
<dbReference type="InterPro" id="IPR005467">
    <property type="entry name" value="His_kinase_dom"/>
</dbReference>
<dbReference type="Proteomes" id="UP000239203">
    <property type="component" value="Unassembled WGS sequence"/>
</dbReference>
<dbReference type="GO" id="GO:0006355">
    <property type="term" value="P:regulation of DNA-templated transcription"/>
    <property type="evidence" value="ECO:0007669"/>
    <property type="project" value="InterPro"/>
</dbReference>
<dbReference type="InterPro" id="IPR050351">
    <property type="entry name" value="BphY/WalK/GraS-like"/>
</dbReference>
<dbReference type="InterPro" id="IPR013767">
    <property type="entry name" value="PAS_fold"/>
</dbReference>
<dbReference type="Pfam" id="PF00512">
    <property type="entry name" value="HisKA"/>
    <property type="match status" value="1"/>
</dbReference>
<evidence type="ECO:0000256" key="2">
    <source>
        <dbReference type="ARBA" id="ARBA00004236"/>
    </source>
</evidence>
<evidence type="ECO:0000256" key="6">
    <source>
        <dbReference type="ARBA" id="ARBA00022777"/>
    </source>
</evidence>
<keyword evidence="10" id="KW-0175">Coiled coil</keyword>
<keyword evidence="7" id="KW-0902">Two-component regulatory system</keyword>
<dbReference type="PANTHER" id="PTHR42878:SF15">
    <property type="entry name" value="BACTERIOPHYTOCHROME"/>
    <property type="match status" value="1"/>
</dbReference>
<evidence type="ECO:0000256" key="1">
    <source>
        <dbReference type="ARBA" id="ARBA00000085"/>
    </source>
</evidence>
<dbReference type="PROSITE" id="PS50112">
    <property type="entry name" value="PAS"/>
    <property type="match status" value="1"/>
</dbReference>
<evidence type="ECO:0000256" key="4">
    <source>
        <dbReference type="ARBA" id="ARBA00022553"/>
    </source>
</evidence>
<dbReference type="InterPro" id="IPR003661">
    <property type="entry name" value="HisK_dim/P_dom"/>
</dbReference>
<dbReference type="Gene3D" id="3.30.450.40">
    <property type="match status" value="1"/>
</dbReference>
<dbReference type="GO" id="GO:0030295">
    <property type="term" value="F:protein kinase activator activity"/>
    <property type="evidence" value="ECO:0007669"/>
    <property type="project" value="TreeGrafter"/>
</dbReference>
<dbReference type="Pfam" id="PF13185">
    <property type="entry name" value="GAF_2"/>
    <property type="match status" value="1"/>
</dbReference>
<dbReference type="CDD" id="cd00130">
    <property type="entry name" value="PAS"/>
    <property type="match status" value="1"/>
</dbReference>
<dbReference type="PRINTS" id="PR00344">
    <property type="entry name" value="BCTRLSENSOR"/>
</dbReference>
<dbReference type="InterPro" id="IPR036097">
    <property type="entry name" value="HisK_dim/P_sf"/>
</dbReference>
<dbReference type="OrthoDB" id="340764at2"/>
<dbReference type="AlphaFoldDB" id="A0A2S6GC66"/>
<evidence type="ECO:0000313" key="14">
    <source>
        <dbReference type="Proteomes" id="UP000239203"/>
    </source>
</evidence>
<organism evidence="13 14">
    <name type="scientific">Actinokineospora auranticolor</name>
    <dbReference type="NCBI Taxonomy" id="155976"/>
    <lineage>
        <taxon>Bacteria</taxon>
        <taxon>Bacillati</taxon>
        <taxon>Actinomycetota</taxon>
        <taxon>Actinomycetes</taxon>
        <taxon>Pseudonocardiales</taxon>
        <taxon>Pseudonocardiaceae</taxon>
        <taxon>Actinokineospora</taxon>
    </lineage>
</organism>
<accession>A0A2S6GC66</accession>
<dbReference type="EMBL" id="PTIX01000037">
    <property type="protein sequence ID" value="PPK62069.1"/>
    <property type="molecule type" value="Genomic_DNA"/>
</dbReference>
<dbReference type="RefSeq" id="WP_146108391.1">
    <property type="nucleotide sequence ID" value="NZ_CP154825.1"/>
</dbReference>
<keyword evidence="6" id="KW-0418">Kinase</keyword>